<name>A0ABW8KHT2_9GAMM</name>
<evidence type="ECO:0000256" key="10">
    <source>
        <dbReference type="SAM" id="Phobius"/>
    </source>
</evidence>
<dbReference type="Pfam" id="PF02879">
    <property type="entry name" value="PGM_PMM_II"/>
    <property type="match status" value="1"/>
</dbReference>
<dbReference type="CDD" id="cd03089">
    <property type="entry name" value="PMM_PGM"/>
    <property type="match status" value="1"/>
</dbReference>
<evidence type="ECO:0000259" key="11">
    <source>
        <dbReference type="Pfam" id="PF00408"/>
    </source>
</evidence>
<keyword evidence="9" id="KW-0413">Isomerase</keyword>
<proteinExistence type="inferred from homology"/>
<dbReference type="InterPro" id="IPR005845">
    <property type="entry name" value="A-D-PHexomutase_a/b/a-II"/>
</dbReference>
<evidence type="ECO:0000256" key="8">
    <source>
        <dbReference type="ARBA" id="ARBA00022842"/>
    </source>
</evidence>
<evidence type="ECO:0000256" key="9">
    <source>
        <dbReference type="ARBA" id="ARBA00023235"/>
    </source>
</evidence>
<keyword evidence="10" id="KW-1133">Transmembrane helix</keyword>
<dbReference type="PROSITE" id="PS00710">
    <property type="entry name" value="PGM_PMM"/>
    <property type="match status" value="1"/>
</dbReference>
<comment type="pathway">
    <text evidence="3">Nucleotide-sugar biosynthesis; GDP-alpha-D-mannose biosynthesis; alpha-D-mannose 1-phosphate from D-fructose 6-phosphate: step 2/2.</text>
</comment>
<keyword evidence="7" id="KW-0479">Metal-binding</keyword>
<dbReference type="EMBL" id="JADIKL010000006">
    <property type="protein sequence ID" value="MFK2931658.1"/>
    <property type="molecule type" value="Genomic_DNA"/>
</dbReference>
<dbReference type="SUPFAM" id="SSF53738">
    <property type="entry name" value="Phosphoglucomutase, first 3 domains"/>
    <property type="match status" value="3"/>
</dbReference>
<dbReference type="PRINTS" id="PR00509">
    <property type="entry name" value="PGMPMM"/>
</dbReference>
<dbReference type="InterPro" id="IPR016066">
    <property type="entry name" value="A-D-PHexomutase_CS"/>
</dbReference>
<accession>A0ABW8KHT2</accession>
<evidence type="ECO:0000256" key="3">
    <source>
        <dbReference type="ARBA" id="ARBA00004699"/>
    </source>
</evidence>
<dbReference type="SUPFAM" id="SSF55957">
    <property type="entry name" value="Phosphoglucomutase, C-terminal domain"/>
    <property type="match status" value="1"/>
</dbReference>
<dbReference type="InterPro" id="IPR005843">
    <property type="entry name" value="A-D-PHexomutase_C"/>
</dbReference>
<dbReference type="InterPro" id="IPR016055">
    <property type="entry name" value="A-D-PHexomutase_a/b/a-I/II/III"/>
</dbReference>
<feature type="domain" description="Alpha-D-phosphohexomutase alpha/beta/alpha" evidence="14">
    <location>
        <begin position="582"/>
        <end position="689"/>
    </location>
</feature>
<comment type="cofactor">
    <cofactor evidence="2">
        <name>Mg(2+)</name>
        <dbReference type="ChEBI" id="CHEBI:18420"/>
    </cofactor>
</comment>
<dbReference type="RefSeq" id="WP_404540457.1">
    <property type="nucleotide sequence ID" value="NZ_JADIKL010000006.1"/>
</dbReference>
<organism evidence="15 16">
    <name type="scientific">Dyella agri</name>
    <dbReference type="NCBI Taxonomy" id="1926869"/>
    <lineage>
        <taxon>Bacteria</taxon>
        <taxon>Pseudomonadati</taxon>
        <taxon>Pseudomonadota</taxon>
        <taxon>Gammaproteobacteria</taxon>
        <taxon>Lysobacterales</taxon>
        <taxon>Rhodanobacteraceae</taxon>
        <taxon>Dyella</taxon>
    </lineage>
</organism>
<dbReference type="InterPro" id="IPR005846">
    <property type="entry name" value="A-D-PHexomutase_a/b/a-III"/>
</dbReference>
<evidence type="ECO:0000259" key="14">
    <source>
        <dbReference type="Pfam" id="PF02880"/>
    </source>
</evidence>
<dbReference type="Pfam" id="PF00408">
    <property type="entry name" value="PGM_PMM_IV"/>
    <property type="match status" value="1"/>
</dbReference>
<evidence type="ECO:0000256" key="7">
    <source>
        <dbReference type="ARBA" id="ARBA00022723"/>
    </source>
</evidence>
<evidence type="ECO:0000256" key="6">
    <source>
        <dbReference type="ARBA" id="ARBA00022553"/>
    </source>
</evidence>
<keyword evidence="16" id="KW-1185">Reference proteome</keyword>
<dbReference type="Gene3D" id="3.30.310.50">
    <property type="entry name" value="Alpha-D-phosphohexomutase, C-terminal domain"/>
    <property type="match status" value="1"/>
</dbReference>
<evidence type="ECO:0000313" key="15">
    <source>
        <dbReference type="EMBL" id="MFK2931658.1"/>
    </source>
</evidence>
<comment type="caution">
    <text evidence="15">The sequence shown here is derived from an EMBL/GenBank/DDBJ whole genome shotgun (WGS) entry which is preliminary data.</text>
</comment>
<gene>
    <name evidence="15" type="ORF">ISP14_12740</name>
</gene>
<comment type="catalytic activity">
    <reaction evidence="1">
        <text>alpha-D-mannose 1-phosphate = D-mannose 6-phosphate</text>
        <dbReference type="Rhea" id="RHEA:11140"/>
        <dbReference type="ChEBI" id="CHEBI:58409"/>
        <dbReference type="ChEBI" id="CHEBI:58735"/>
        <dbReference type="EC" id="5.4.2.8"/>
    </reaction>
</comment>
<protein>
    <recommendedName>
        <fullName evidence="5">phosphomannomutase</fullName>
        <ecNumber evidence="5">5.4.2.8</ecNumber>
    </recommendedName>
</protein>
<keyword evidence="6" id="KW-0597">Phosphoprotein</keyword>
<dbReference type="Proteomes" id="UP001620397">
    <property type="component" value="Unassembled WGS sequence"/>
</dbReference>
<feature type="domain" description="Alpha-D-phosphohexomutase C-terminal" evidence="11">
    <location>
        <begin position="700"/>
        <end position="774"/>
    </location>
</feature>
<evidence type="ECO:0000256" key="4">
    <source>
        <dbReference type="ARBA" id="ARBA00010231"/>
    </source>
</evidence>
<feature type="domain" description="Alpha-D-phosphohexomutase alpha/beta/alpha" evidence="13">
    <location>
        <begin position="480"/>
        <end position="577"/>
    </location>
</feature>
<evidence type="ECO:0000313" key="16">
    <source>
        <dbReference type="Proteomes" id="UP001620397"/>
    </source>
</evidence>
<dbReference type="Gene3D" id="3.40.120.10">
    <property type="entry name" value="Alpha-D-Glucose-1,6-Bisphosphate, subunit A, domain 3"/>
    <property type="match status" value="3"/>
</dbReference>
<evidence type="ECO:0000256" key="1">
    <source>
        <dbReference type="ARBA" id="ARBA00000586"/>
    </source>
</evidence>
<feature type="transmembrane region" description="Helical" evidence="10">
    <location>
        <begin position="21"/>
        <end position="42"/>
    </location>
</feature>
<reference evidence="15 16" key="1">
    <citation type="submission" date="2020-10" db="EMBL/GenBank/DDBJ databases">
        <title>Phylogeny of dyella-like bacteria.</title>
        <authorList>
            <person name="Fu J."/>
        </authorList>
    </citation>
    <scope>NUCLEOTIDE SEQUENCE [LARGE SCALE GENOMIC DNA]</scope>
    <source>
        <strain evidence="15 16">DKC-1</strain>
    </source>
</reference>
<comment type="similarity">
    <text evidence="4">Belongs to the phosphohexose mutase family.</text>
</comment>
<sequence length="787" mass="84372">MSDTNGLRGRTQLDWRRLWPLAMGTLLLLLGGFCAWQTWLIADEGSAADRVRQARDEVVQQLAQTVATQRAAVVKAVAGLDPSMLQGDHAQLLAVLHARLPQALQLDVYSGSLDEVLHANFREFGYAKAAQLMAAQTDDGLPPVQSVSHSVGNRRLSLVLPLGSTPQARAWLWVELPFAPVQQVFDAASPAGGRLDLRQGDASADMRILSHGSVGADAESTAKAVPGSAFSVAVALPEAFIVLPRSWLLAGLLALVGIGAGLYLLWWRLRYREVPLAEQDIDIEEFKLSQEAARKSAPPEPVLAKLASAPVAAPAPAPAPAAKAVADVAVDPTIFRAYDIRGVVGMTLTAGVARLLGQSIGTLMREQALTEIVVGRDGRLSGPELAGALADGLRAAGIDVIDLGAVPTPVVYFAAYHFNTGCGVAVTGSHNPPDYNGFKIVIGGQTLSEGSIQDLYQRIARNALEQGGEGSLRQVDVLPDYLERIVSDVQAERRLKVVVDCGNGIPGAVAPQVLSGIGCDVVPLYCDVDGTFPNHHPDPSDPHNLEDLILAVRQTGADLGVAFDGDGDRLGVVTKAGEIIFPDRLLMLFARDVLARQPGATIIYDVKCTGHLKGQILEAGGSPLMWRTGHSLIKGKMRETGAELAGEMSGHFFFKERWYGFDDGIYAGARLMEILAGDLEERTPEEIFATLPAGVSTPELKIELAEGEHYRFMERFRAKASFGDATLITIDGVRADWPDGWGLVRASNTTPVLVLRFDADDPVALKRIQQAFREQLLAVDPALKLPF</sequence>
<dbReference type="InterPro" id="IPR036900">
    <property type="entry name" value="A-D-PHexomutase_C_sf"/>
</dbReference>
<dbReference type="PANTHER" id="PTHR43771">
    <property type="entry name" value="PHOSPHOMANNOMUTASE"/>
    <property type="match status" value="1"/>
</dbReference>
<evidence type="ECO:0000259" key="12">
    <source>
        <dbReference type="Pfam" id="PF02878"/>
    </source>
</evidence>
<keyword evidence="8" id="KW-0460">Magnesium</keyword>
<dbReference type="InterPro" id="IPR005844">
    <property type="entry name" value="A-D-PHexomutase_a/b/a-I"/>
</dbReference>
<feature type="transmembrane region" description="Helical" evidence="10">
    <location>
        <begin position="247"/>
        <end position="266"/>
    </location>
</feature>
<evidence type="ECO:0000259" key="13">
    <source>
        <dbReference type="Pfam" id="PF02879"/>
    </source>
</evidence>
<evidence type="ECO:0000256" key="2">
    <source>
        <dbReference type="ARBA" id="ARBA00001946"/>
    </source>
</evidence>
<dbReference type="Pfam" id="PF02880">
    <property type="entry name" value="PGM_PMM_III"/>
    <property type="match status" value="1"/>
</dbReference>
<keyword evidence="10" id="KW-0812">Transmembrane</keyword>
<dbReference type="EC" id="5.4.2.8" evidence="5"/>
<dbReference type="InterPro" id="IPR005841">
    <property type="entry name" value="Alpha-D-phosphohexomutase_SF"/>
</dbReference>
<feature type="domain" description="Alpha-D-phosphohexomutase alpha/beta/alpha" evidence="12">
    <location>
        <begin position="334"/>
        <end position="463"/>
    </location>
</feature>
<keyword evidence="10" id="KW-0472">Membrane</keyword>
<dbReference type="PANTHER" id="PTHR43771:SF2">
    <property type="entry name" value="PHOSPHOMANNOMUTASE_PHOSPHOGLUCOMUTASE"/>
    <property type="match status" value="1"/>
</dbReference>
<evidence type="ECO:0000256" key="5">
    <source>
        <dbReference type="ARBA" id="ARBA00012730"/>
    </source>
</evidence>
<dbReference type="Pfam" id="PF02878">
    <property type="entry name" value="PGM_PMM_I"/>
    <property type="match status" value="1"/>
</dbReference>